<sequence>MIPRAFAASVVLLAPAVAHAGTTPLYKPAPDWVASAPPIDASDLDDSSPIFLRYDQQQRVEDGRVWTYSDNAIRIANGQMLAQAGTLTLPWQPDGGDLIIHGVEIIRGDQHIDLLAKGAKFTVLRREEALEQLQLNGILTATLQAEGLRVGDVLHVTASTTRKDPALQGNAQTLMPLMSLPMRARFGRAILSWPEGLDLRWKSYRDIDAQPVTKNGYRTLEIKLPLAKPDDMPADAPKRFQPLSLLEASTFDSWAQVSAVMAPLYATKGTIAPGSPLAAEVARIKAASSDPKTRAAMALRLVQDKVRYLFNGMDGGNYDPQSPSDTWRLRYGDCKAKTLLLLALLHELDIESQPVLASTELGDLVPERLPSAAAFNHVLVRAKVGGETLWLDGTKSGDRLVDIADTPDFGTVLPVQASGAALQKIDMRYPAQPDLKVDVTLDERAGLDFPALYDVAITFRGPTAELVSTAWSQGDDEQKRQLVNRSVGAAVGDSLLATKSLERPEGDAGTVILHAKGLAATGWEKQNDRYRMSLDHAVNEIDFDPDRAKQAWRKIPVQLKAPGGQVVRTRIELPAEAKGVTLEGDSKLPETLAGYRLKRDVNVSDGVLTIEDSVLSRGGEIAPDQFADVRAAVALAKSRMLEAVAPADYPAPWEMIRSGRKDGRFKPILDTYAKVIADNPDDASHYAARAHFLGAIYDWQGAIADLDHAIDLEPTSDRYLWRAGLLHTIGADDKALADAEAARKLDPGSTGVLAQLATLYAETGDPQKGLDLVSERIALGGDDRQPLMIVKSDLLSREGKAKEAIATIDTALDEHPGRPVLFNQRCWIKGTMNVELASALKDCTKSIELDDQPSAALDSRAMVYFRMGRMDDALADLNAALDIAPGRPASMFMRGIIHERMGDKKAAASDLAAARAAQPTIDKDYARYGIKP</sequence>
<dbReference type="RefSeq" id="WP_219238962.1">
    <property type="nucleotide sequence ID" value="NZ_JAHWZX010000014.1"/>
</dbReference>
<dbReference type="EMBL" id="JAHWZX010000014">
    <property type="protein sequence ID" value="MBW4331836.1"/>
    <property type="molecule type" value="Genomic_DNA"/>
</dbReference>
<feature type="signal peptide" evidence="4">
    <location>
        <begin position="1"/>
        <end position="20"/>
    </location>
</feature>
<reference evidence="6 7" key="1">
    <citation type="submission" date="2021-07" db="EMBL/GenBank/DDBJ databases">
        <title>Stakelama flava sp. nov., a novel endophytic bacterium isolated from branch of Kandelia candel.</title>
        <authorList>
            <person name="Tuo L."/>
        </authorList>
    </citation>
    <scope>NUCLEOTIDE SEQUENCE [LARGE SCALE GENOMIC DNA]</scope>
    <source>
        <strain evidence="6 7">CBK3Z-3</strain>
    </source>
</reference>
<evidence type="ECO:0000313" key="6">
    <source>
        <dbReference type="EMBL" id="MBW4331836.1"/>
    </source>
</evidence>
<dbReference type="Proteomes" id="UP001197214">
    <property type="component" value="Unassembled WGS sequence"/>
</dbReference>
<keyword evidence="1" id="KW-0677">Repeat</keyword>
<gene>
    <name evidence="6" type="ORF">KY084_13260</name>
</gene>
<evidence type="ECO:0000256" key="4">
    <source>
        <dbReference type="SAM" id="SignalP"/>
    </source>
</evidence>
<feature type="repeat" description="TPR" evidence="3">
    <location>
        <begin position="854"/>
        <end position="887"/>
    </location>
</feature>
<dbReference type="InterPro" id="IPR024618">
    <property type="entry name" value="DUF3857"/>
</dbReference>
<name>A0ABS6XNW4_9SPHN</name>
<dbReference type="InterPro" id="IPR019734">
    <property type="entry name" value="TPR_rpt"/>
</dbReference>
<dbReference type="SMART" id="SM00028">
    <property type="entry name" value="TPR"/>
    <property type="match status" value="4"/>
</dbReference>
<proteinExistence type="predicted"/>
<dbReference type="Pfam" id="PF13432">
    <property type="entry name" value="TPR_16"/>
    <property type="match status" value="1"/>
</dbReference>
<protein>
    <submittedName>
        <fullName evidence="6">DUF3857 domain-containing protein</fullName>
    </submittedName>
</protein>
<comment type="caution">
    <text evidence="6">The sequence shown here is derived from an EMBL/GenBank/DDBJ whole genome shotgun (WGS) entry which is preliminary data.</text>
</comment>
<accession>A0ABS6XNW4</accession>
<feature type="chain" id="PRO_5047173449" evidence="4">
    <location>
        <begin position="21"/>
        <end position="932"/>
    </location>
</feature>
<dbReference type="PANTHER" id="PTHR44858:SF1">
    <property type="entry name" value="UDP-N-ACETYLGLUCOSAMINE--PEPTIDE N-ACETYLGLUCOSAMINYLTRANSFERASE SPINDLY-RELATED"/>
    <property type="match status" value="1"/>
</dbReference>
<evidence type="ECO:0000259" key="5">
    <source>
        <dbReference type="Pfam" id="PF12969"/>
    </source>
</evidence>
<evidence type="ECO:0000256" key="3">
    <source>
        <dbReference type="PROSITE-ProRule" id="PRU00339"/>
    </source>
</evidence>
<dbReference type="PROSITE" id="PS50005">
    <property type="entry name" value="TPR"/>
    <property type="match status" value="1"/>
</dbReference>
<evidence type="ECO:0000256" key="2">
    <source>
        <dbReference type="ARBA" id="ARBA00022803"/>
    </source>
</evidence>
<organism evidence="6 7">
    <name type="scientific">Stakelama flava</name>
    <dbReference type="NCBI Taxonomy" id="2860338"/>
    <lineage>
        <taxon>Bacteria</taxon>
        <taxon>Pseudomonadati</taxon>
        <taxon>Pseudomonadota</taxon>
        <taxon>Alphaproteobacteria</taxon>
        <taxon>Sphingomonadales</taxon>
        <taxon>Sphingomonadaceae</taxon>
        <taxon>Stakelama</taxon>
    </lineage>
</organism>
<keyword evidence="2 3" id="KW-0802">TPR repeat</keyword>
<dbReference type="InterPro" id="IPR050498">
    <property type="entry name" value="Ycf3"/>
</dbReference>
<feature type="domain" description="DUF3857" evidence="5">
    <location>
        <begin position="62"/>
        <end position="223"/>
    </location>
</feature>
<evidence type="ECO:0000256" key="1">
    <source>
        <dbReference type="ARBA" id="ARBA00022737"/>
    </source>
</evidence>
<keyword evidence="4" id="KW-0732">Signal</keyword>
<dbReference type="PANTHER" id="PTHR44858">
    <property type="entry name" value="TETRATRICOPEPTIDE REPEAT PROTEIN 6"/>
    <property type="match status" value="1"/>
</dbReference>
<keyword evidence="7" id="KW-1185">Reference proteome</keyword>
<evidence type="ECO:0000313" key="7">
    <source>
        <dbReference type="Proteomes" id="UP001197214"/>
    </source>
</evidence>
<dbReference type="Pfam" id="PF12969">
    <property type="entry name" value="DUF3857"/>
    <property type="match status" value="1"/>
</dbReference>